<dbReference type="VEuPathDB" id="TriTrypDB:TCSYLVIO_003216"/>
<dbReference type="AlphaFoldDB" id="A0A2V2VE68"/>
<reference evidence="2 3" key="1">
    <citation type="journal article" date="2018" name="Microb. Genom.">
        <title>Expanding an expanded genome: long-read sequencing of Trypanosoma cruzi.</title>
        <authorList>
            <person name="Berna L."/>
            <person name="Rodriguez M."/>
            <person name="Chiribao M.L."/>
            <person name="Parodi-Talice A."/>
            <person name="Pita S."/>
            <person name="Rijo G."/>
            <person name="Alvarez-Valin F."/>
            <person name="Robello C."/>
        </authorList>
    </citation>
    <scope>NUCLEOTIDE SEQUENCE [LARGE SCALE GENOMIC DNA]</scope>
    <source>
        <strain evidence="2 3">TCC</strain>
    </source>
</reference>
<dbReference type="OrthoDB" id="273478at2759"/>
<organism evidence="2 3">
    <name type="scientific">Trypanosoma cruzi</name>
    <dbReference type="NCBI Taxonomy" id="5693"/>
    <lineage>
        <taxon>Eukaryota</taxon>
        <taxon>Discoba</taxon>
        <taxon>Euglenozoa</taxon>
        <taxon>Kinetoplastea</taxon>
        <taxon>Metakinetoplastina</taxon>
        <taxon>Trypanosomatida</taxon>
        <taxon>Trypanosomatidae</taxon>
        <taxon>Trypanosoma</taxon>
        <taxon>Schizotrypanum</taxon>
    </lineage>
</organism>
<evidence type="ECO:0000313" key="2">
    <source>
        <dbReference type="EMBL" id="PWU94551.1"/>
    </source>
</evidence>
<proteinExistence type="predicted"/>
<dbReference type="SMR" id="A0A2V2VE68"/>
<dbReference type="VEuPathDB" id="TriTrypDB:TcCLB.511751.110"/>
<gene>
    <name evidence="2" type="ORF">C3747_277g22</name>
</gene>
<dbReference type="VEuPathDB" id="TriTrypDB:C3747_277g22"/>
<comment type="caution">
    <text evidence="2">The sequence shown here is derived from an EMBL/GenBank/DDBJ whole genome shotgun (WGS) entry which is preliminary data.</text>
</comment>
<feature type="region of interest" description="Disordered" evidence="1">
    <location>
        <begin position="149"/>
        <end position="168"/>
    </location>
</feature>
<feature type="compositionally biased region" description="Polar residues" evidence="1">
    <location>
        <begin position="178"/>
        <end position="192"/>
    </location>
</feature>
<dbReference type="OMA" id="DDNDICY"/>
<dbReference type="VEuPathDB" id="TriTrypDB:Tc_MARK_1926"/>
<dbReference type="VEuPathDB" id="TriTrypDB:TcCL_ESM04943"/>
<dbReference type="VEuPathDB" id="TriTrypDB:TcBrA4_0029350"/>
<dbReference type="VEuPathDB" id="TriTrypDB:BCY84_00990"/>
<dbReference type="VEuPathDB" id="TriTrypDB:ECC02_000300"/>
<name>A0A2V2VE68_TRYCR</name>
<feature type="compositionally biased region" description="Basic and acidic residues" evidence="1">
    <location>
        <begin position="203"/>
        <end position="221"/>
    </location>
</feature>
<dbReference type="Proteomes" id="UP000246078">
    <property type="component" value="Unassembled WGS sequence"/>
</dbReference>
<sequence length="333" mass="38334">MEEFYNNPFRHDPAVDDVCYASVQFPSMTASNTGTESCRERDFFSISSALRFQTQLSEALRANSTLRSTYEAHIETQRNEIDRLSVENNELQMKLTRLEAQLRSLLLEKDCSTMAYKREVEKNALLEEKVGCLEEELNSLERRTRELRAAYNRTPQQTDGCETTSSRIRPNLLQQQRENHYTEQGTPSSLVSGSDLHSPKSLLESERNNRSGEKQKWRVAEEAAASWRTETATSMKTGLGGRTPKPCSKVTPYPTQVMDEENDVVVKELEKRLLRECQTRDEIEKRLQKMESTRIRSGSERAKKIALEREFIAAQRAVGETRMRLRELSALVR</sequence>
<dbReference type="VEuPathDB" id="TriTrypDB:TCDM_01423"/>
<feature type="compositionally biased region" description="Polar residues" evidence="1">
    <location>
        <begin position="153"/>
        <end position="168"/>
    </location>
</feature>
<dbReference type="EMBL" id="PRFC01000277">
    <property type="protein sequence ID" value="PWU94551.1"/>
    <property type="molecule type" value="Genomic_DNA"/>
</dbReference>
<dbReference type="VEuPathDB" id="TriTrypDB:C4B63_18g47"/>
<dbReference type="VEuPathDB" id="TriTrypDB:TcG_02267"/>
<feature type="region of interest" description="Disordered" evidence="1">
    <location>
        <begin position="235"/>
        <end position="254"/>
    </location>
</feature>
<protein>
    <submittedName>
        <fullName evidence="2">Uncharacterized protein</fullName>
    </submittedName>
</protein>
<dbReference type="VEuPathDB" id="TriTrypDB:TcYC6_0096700"/>
<feature type="region of interest" description="Disordered" evidence="1">
    <location>
        <begin position="178"/>
        <end position="225"/>
    </location>
</feature>
<accession>A0A2V2VE68</accession>
<evidence type="ECO:0000313" key="3">
    <source>
        <dbReference type="Proteomes" id="UP000246078"/>
    </source>
</evidence>
<evidence type="ECO:0000256" key="1">
    <source>
        <dbReference type="SAM" id="MobiDB-lite"/>
    </source>
</evidence>
<dbReference type="VEuPathDB" id="TriTrypDB:TcCLB.507023.130"/>